<feature type="compositionally biased region" description="Basic residues" evidence="1">
    <location>
        <begin position="11"/>
        <end position="36"/>
    </location>
</feature>
<gene>
    <name evidence="2" type="ORF">SAMN05444921_101246</name>
</gene>
<proteinExistence type="predicted"/>
<feature type="compositionally biased region" description="Low complexity" evidence="1">
    <location>
        <begin position="133"/>
        <end position="160"/>
    </location>
</feature>
<accession>A0A1G9MRU7</accession>
<reference evidence="3" key="1">
    <citation type="submission" date="2016-10" db="EMBL/GenBank/DDBJ databases">
        <authorList>
            <person name="Varghese N."/>
            <person name="Submissions S."/>
        </authorList>
    </citation>
    <scope>NUCLEOTIDE SEQUENCE [LARGE SCALE GENOMIC DNA]</scope>
    <source>
        <strain evidence="3">CGMCC 4.7042</strain>
    </source>
</reference>
<feature type="compositionally biased region" description="Low complexity" evidence="1">
    <location>
        <begin position="267"/>
        <end position="281"/>
    </location>
</feature>
<name>A0A1G9MRU7_9ACTN</name>
<dbReference type="STRING" id="1196353.SAMN05444921_101246"/>
<feature type="compositionally biased region" description="Basic residues" evidence="1">
    <location>
        <begin position="235"/>
        <end position="256"/>
    </location>
</feature>
<sequence>MLLAGNWVAHPSRRERRTSHAFAPARRRARARRAGRPVRAGGLPCPDRSSVPGRGSGRPVRRSPSARRPTGAAARVRPGGRPSATAAAFRAPVRRREGPGGAGPVSRSREREVRGGTRRIRRVSRDAPHRVRGPVAAGRAVPGASPVVRGAAAPAASRAWSGGGRPCRPGREPSGPGVTRPPHRIRRVSRDAPHPAHGRGRGGPCRPGREARRRAGAGADRAGPERATRAAVAPRVRRHRADVRRRRHVQPARRRVRESPGAPWSEAVSPVRPATAAPPARTARRRPPPGSSPPAAPSTGAAPCPA</sequence>
<feature type="compositionally biased region" description="Low complexity" evidence="1">
    <location>
        <begin position="297"/>
        <end position="306"/>
    </location>
</feature>
<evidence type="ECO:0000313" key="2">
    <source>
        <dbReference type="EMBL" id="SDL76731.1"/>
    </source>
</evidence>
<dbReference type="Proteomes" id="UP000199063">
    <property type="component" value="Unassembled WGS sequence"/>
</dbReference>
<dbReference type="EMBL" id="FNHI01000001">
    <property type="protein sequence ID" value="SDL76731.1"/>
    <property type="molecule type" value="Genomic_DNA"/>
</dbReference>
<evidence type="ECO:0000313" key="3">
    <source>
        <dbReference type="Proteomes" id="UP000199063"/>
    </source>
</evidence>
<dbReference type="AlphaFoldDB" id="A0A1G9MRU7"/>
<protein>
    <submittedName>
        <fullName evidence="2">Uncharacterized protein</fullName>
    </submittedName>
</protein>
<feature type="compositionally biased region" description="Low complexity" evidence="1">
    <location>
        <begin position="37"/>
        <end position="53"/>
    </location>
</feature>
<keyword evidence="3" id="KW-1185">Reference proteome</keyword>
<feature type="region of interest" description="Disordered" evidence="1">
    <location>
        <begin position="1"/>
        <end position="306"/>
    </location>
</feature>
<organism evidence="2 3">
    <name type="scientific">Streptomyces wuyuanensis</name>
    <dbReference type="NCBI Taxonomy" id="1196353"/>
    <lineage>
        <taxon>Bacteria</taxon>
        <taxon>Bacillati</taxon>
        <taxon>Actinomycetota</taxon>
        <taxon>Actinomycetes</taxon>
        <taxon>Kitasatosporales</taxon>
        <taxon>Streptomycetaceae</taxon>
        <taxon>Streptomyces</taxon>
    </lineage>
</organism>
<evidence type="ECO:0000256" key="1">
    <source>
        <dbReference type="SAM" id="MobiDB-lite"/>
    </source>
</evidence>